<keyword evidence="1" id="KW-0378">Hydrolase</keyword>
<dbReference type="OrthoDB" id="5571436at2759"/>
<protein>
    <submittedName>
        <fullName evidence="4">Uncharacterized protein</fullName>
    </submittedName>
</protein>
<evidence type="ECO:0000256" key="3">
    <source>
        <dbReference type="SAM" id="Phobius"/>
    </source>
</evidence>
<keyword evidence="3" id="KW-0472">Membrane</keyword>
<gene>
    <name evidence="4" type="ORF">BCR44DRAFT_67808</name>
</gene>
<evidence type="ECO:0000313" key="4">
    <source>
        <dbReference type="EMBL" id="ORZ38146.1"/>
    </source>
</evidence>
<evidence type="ECO:0000313" key="5">
    <source>
        <dbReference type="Proteomes" id="UP000193411"/>
    </source>
</evidence>
<evidence type="ECO:0000256" key="1">
    <source>
        <dbReference type="ARBA" id="ARBA00022801"/>
    </source>
</evidence>
<dbReference type="EMBL" id="MCFL01000009">
    <property type="protein sequence ID" value="ORZ38146.1"/>
    <property type="molecule type" value="Genomic_DNA"/>
</dbReference>
<feature type="compositionally biased region" description="Basic and acidic residues" evidence="2">
    <location>
        <begin position="30"/>
        <end position="39"/>
    </location>
</feature>
<feature type="compositionally biased region" description="Low complexity" evidence="2">
    <location>
        <begin position="73"/>
        <end position="82"/>
    </location>
</feature>
<keyword evidence="3" id="KW-1133">Transmembrane helix</keyword>
<dbReference type="Proteomes" id="UP000193411">
    <property type="component" value="Unassembled WGS sequence"/>
</dbReference>
<name>A0A1Y2HU69_9FUNG</name>
<comment type="caution">
    <text evidence="4">The sequence shown here is derived from an EMBL/GenBank/DDBJ whole genome shotgun (WGS) entry which is preliminary data.</text>
</comment>
<feature type="compositionally biased region" description="Low complexity" evidence="2">
    <location>
        <begin position="187"/>
        <end position="199"/>
    </location>
</feature>
<feature type="compositionally biased region" description="Gly residues" evidence="2">
    <location>
        <begin position="83"/>
        <end position="92"/>
    </location>
</feature>
<organism evidence="4 5">
    <name type="scientific">Catenaria anguillulae PL171</name>
    <dbReference type="NCBI Taxonomy" id="765915"/>
    <lineage>
        <taxon>Eukaryota</taxon>
        <taxon>Fungi</taxon>
        <taxon>Fungi incertae sedis</taxon>
        <taxon>Blastocladiomycota</taxon>
        <taxon>Blastocladiomycetes</taxon>
        <taxon>Blastocladiales</taxon>
        <taxon>Catenariaceae</taxon>
        <taxon>Catenaria</taxon>
    </lineage>
</organism>
<keyword evidence="3" id="KW-0812">Transmembrane</keyword>
<dbReference type="AlphaFoldDB" id="A0A1Y2HU69"/>
<feature type="region of interest" description="Disordered" evidence="2">
    <location>
        <begin position="1"/>
        <end position="95"/>
    </location>
</feature>
<dbReference type="SUPFAM" id="SSF55545">
    <property type="entry name" value="beta-N-acetylhexosaminidase-like domain"/>
    <property type="match status" value="1"/>
</dbReference>
<dbReference type="GO" id="GO:0016787">
    <property type="term" value="F:hydrolase activity"/>
    <property type="evidence" value="ECO:0007669"/>
    <property type="project" value="UniProtKB-KW"/>
</dbReference>
<dbReference type="Gene3D" id="3.30.379.10">
    <property type="entry name" value="Chitobiase/beta-hexosaminidase domain 2-like"/>
    <property type="match status" value="1"/>
</dbReference>
<evidence type="ECO:0000256" key="2">
    <source>
        <dbReference type="SAM" id="MobiDB-lite"/>
    </source>
</evidence>
<proteinExistence type="predicted"/>
<feature type="region of interest" description="Disordered" evidence="2">
    <location>
        <begin position="187"/>
        <end position="211"/>
    </location>
</feature>
<feature type="compositionally biased region" description="Low complexity" evidence="2">
    <location>
        <begin position="1"/>
        <end position="23"/>
    </location>
</feature>
<feature type="transmembrane region" description="Helical" evidence="3">
    <location>
        <begin position="156"/>
        <end position="179"/>
    </location>
</feature>
<reference evidence="4 5" key="1">
    <citation type="submission" date="2016-07" db="EMBL/GenBank/DDBJ databases">
        <title>Pervasive Adenine N6-methylation of Active Genes in Fungi.</title>
        <authorList>
            <consortium name="DOE Joint Genome Institute"/>
            <person name="Mondo S.J."/>
            <person name="Dannebaum R.O."/>
            <person name="Kuo R.C."/>
            <person name="Labutti K."/>
            <person name="Haridas S."/>
            <person name="Kuo A."/>
            <person name="Salamov A."/>
            <person name="Ahrendt S.R."/>
            <person name="Lipzen A."/>
            <person name="Sullivan W."/>
            <person name="Andreopoulos W.B."/>
            <person name="Clum A."/>
            <person name="Lindquist E."/>
            <person name="Daum C."/>
            <person name="Ramamoorthy G.K."/>
            <person name="Gryganskyi A."/>
            <person name="Culley D."/>
            <person name="Magnuson J.K."/>
            <person name="James T.Y."/>
            <person name="O'Malley M.A."/>
            <person name="Stajich J.E."/>
            <person name="Spatafora J.W."/>
            <person name="Visel A."/>
            <person name="Grigoriev I.V."/>
        </authorList>
    </citation>
    <scope>NUCLEOTIDE SEQUENCE [LARGE SCALE GENOMIC DNA]</scope>
    <source>
        <strain evidence="4 5">PL171</strain>
    </source>
</reference>
<sequence>MSTPTTNTTSNSNSNSNSHNNISAPPNYVHRTEQQDGKQHFTSHAQPTTGAVSVHSVTQGSIPRLHDAPSVHSLAAPLSPGSGSAGSSGGGNPIFLTSPHNASSFQFSEASSPQNAISLASIAPERIAAKLNMGTLTRQIQHDECREQKRALRKRWMVYGAVGLFLALGIGIIVGYFVFLRTSNGGSKSGNGSNVPNVGATDAPSVPRRLRDKPVPMIVPSSATDAMQQRTLGSAPASALTSDWAIVLPSADLSISQSTQDPLVRSRLTALSGAYRPRLFPYSDCGRSPFPDANAPSVSSIVLSINSSLVSTLGPEAYQLVVTTRNVSLAAAAASGIARGLETLVASMVAGGAPCVYRLPVMDSGMQRPAAVTASGLRGVWADVRNMSSSFSGITGKSLSRVAEVAAAAKLNSLILRLPTDFAQDALPTSARRTPVLPATAQSSNDSTSNILAETIASSSSRLVSLLPEIDFSSASIYSPALSICPDFCPTGPTTCGGLNLHMQAARDAQYTWWTDVKSRLGGNVKAAMVGSLFSPAYLSCLRRAGGGDTVEVPPEIVQHWRRMFDDVTVYHPATHTPVQGLAGVKTVPVVAPTGSASPGLAVDVPAGMTGAVVYLRNLVPAGASVESVAPMSVTVRGGGGSGVASAVGGGLLVDLPSQYLTQQSGMSDWIYMVAAKAWANGWVGSGVDATRLKKEVDGFREWVVGPSQ</sequence>
<feature type="compositionally biased region" description="Polar residues" evidence="2">
    <location>
        <begin position="40"/>
        <end position="61"/>
    </location>
</feature>
<keyword evidence="5" id="KW-1185">Reference proteome</keyword>
<accession>A0A1Y2HU69</accession>
<dbReference type="InterPro" id="IPR029018">
    <property type="entry name" value="Hex-like_dom2"/>
</dbReference>